<protein>
    <recommendedName>
        <fullName evidence="7">Carrier domain-containing protein</fullName>
    </recommendedName>
</protein>
<reference evidence="5 6" key="1">
    <citation type="submission" date="2019-12" db="EMBL/GenBank/DDBJ databases">
        <title>Draft genome sequence of the ascomycete Xylaria multiplex DSM 110363.</title>
        <authorList>
            <person name="Buettner E."/>
            <person name="Kellner H."/>
        </authorList>
    </citation>
    <scope>NUCLEOTIDE SEQUENCE [LARGE SCALE GENOMIC DNA]</scope>
    <source>
        <strain evidence="5 6">DSM 110363</strain>
    </source>
</reference>
<proteinExistence type="predicted"/>
<dbReference type="InterPro" id="IPR020845">
    <property type="entry name" value="AMP-binding_CS"/>
</dbReference>
<dbReference type="Gene3D" id="3.40.50.720">
    <property type="entry name" value="NAD(P)-binding Rossmann-like Domain"/>
    <property type="match status" value="1"/>
</dbReference>
<comment type="caution">
    <text evidence="5">The sequence shown here is derived from an EMBL/GenBank/DDBJ whole genome shotgun (WGS) entry which is preliminary data.</text>
</comment>
<sequence length="989" mass="108197">MFTGMETLIYRAREESGIPDVALQDALTCGRGPGYNATWPSTLVHRISKLLPVIKSRIAAMDENGNSITYGVLSLQIFTIASTLLRSGFKPGSRIAVLQKPSLDWIASVIAILYIGAVYVPLDVNTPLGRLSLMAKDCQPVAVLTHKETASCVKDLQLSPATLIIDVCSLLSSSDLPTLPQPCPAILAEENAPAMILYTSGTTGVPKGVVLRHDSLKHEFDHCAAVYNLSEHDVVLQQSAWSFDLSVTQLFLALGVGARLVIVPSHLRADPRVMMRYISENGITITYATPTEYKSWLRLEYRDVSPVLSWRLALLGGEKVTEGVLHLFRQGGYPNLRLFNIYGPTETTCGSTKTELLYKNPSGSTVIPVGRASANECFYILDQEKRNLLPCGQVGEIAIGGVGVAMGYLNKDDLTQASFLHDPYASEEYIQRGWTTMYLTGDMGYLQADGSLVLKGRISGDTQVKCNGIRIELADIEQTIIGAANGILSNAVACIRHSTGDTTFSYIVVYVVFSSSETSDTDKNYFVQNLFKDISLPQAILPAAIVPICSLPRTLTGKVDRRAIASLPIPQSNSMPKTPFTVSSLKQEAMLRGIWQMVIPRDIYSLNQMLHGEMSGLGSRFDWAAETALSPELETISHNALQFCKEIECKSTKPPRVVVLTGATGFVGRYLVRCLVTDDNIERVICIATRNVHPNQKFEDGLASLAESKIEHISGDLSLPCLGMTASEASRIFAIADAVIHNGADVSHLKAYRSLRQVNVVSTKELVKLCLPRHIPLHYVSTTDVCMYASSGSETSMSQFPPPTDGLYGYPASKWVSEVYLEAVSRCYALKVCIYRLPNVVRPDLWEANEVGCEGERVTKMMATDDIFQNLLCYSQKLNSVPSLAGSFDFVKPETVADSIVQSLTMRCAYGVGDDDSSSNATIYHIGEKGNKGLEKMRFREFVERKTGAKLQEVPIDEWIMRAQSIGMSSLVATVLGAGQGLGQMNFET</sequence>
<dbReference type="Gene3D" id="3.40.50.12780">
    <property type="entry name" value="N-terminal domain of ligase-like"/>
    <property type="match status" value="1"/>
</dbReference>
<dbReference type="EMBL" id="WUBL01000031">
    <property type="protein sequence ID" value="KAF2969820.1"/>
    <property type="molecule type" value="Genomic_DNA"/>
</dbReference>
<dbReference type="InterPro" id="IPR013120">
    <property type="entry name" value="FAR_NAD-bd"/>
</dbReference>
<dbReference type="CDD" id="cd05930">
    <property type="entry name" value="A_NRPS"/>
    <property type="match status" value="1"/>
</dbReference>
<dbReference type="OrthoDB" id="416786at2759"/>
<feature type="domain" description="AMP-dependent synthetase/ligase" evidence="3">
    <location>
        <begin position="57"/>
        <end position="409"/>
    </location>
</feature>
<evidence type="ECO:0000313" key="6">
    <source>
        <dbReference type="Proteomes" id="UP000481858"/>
    </source>
</evidence>
<evidence type="ECO:0000313" key="5">
    <source>
        <dbReference type="EMBL" id="KAF2969820.1"/>
    </source>
</evidence>
<evidence type="ECO:0000259" key="4">
    <source>
        <dbReference type="Pfam" id="PF07993"/>
    </source>
</evidence>
<dbReference type="Pfam" id="PF07993">
    <property type="entry name" value="NAD_binding_4"/>
    <property type="match status" value="1"/>
</dbReference>
<dbReference type="Gene3D" id="3.30.300.30">
    <property type="match status" value="1"/>
</dbReference>
<organism evidence="5 6">
    <name type="scientific">Xylaria multiplex</name>
    <dbReference type="NCBI Taxonomy" id="323545"/>
    <lineage>
        <taxon>Eukaryota</taxon>
        <taxon>Fungi</taxon>
        <taxon>Dikarya</taxon>
        <taxon>Ascomycota</taxon>
        <taxon>Pezizomycotina</taxon>
        <taxon>Sordariomycetes</taxon>
        <taxon>Xylariomycetidae</taxon>
        <taxon>Xylariales</taxon>
        <taxon>Xylariaceae</taxon>
        <taxon>Xylaria</taxon>
    </lineage>
</organism>
<dbReference type="Pfam" id="PF00501">
    <property type="entry name" value="AMP-binding"/>
    <property type="match status" value="1"/>
</dbReference>
<dbReference type="PROSITE" id="PS00455">
    <property type="entry name" value="AMP_BINDING"/>
    <property type="match status" value="1"/>
</dbReference>
<dbReference type="InterPro" id="IPR036291">
    <property type="entry name" value="NAD(P)-bd_dom_sf"/>
</dbReference>
<dbReference type="PANTHER" id="PTHR44845:SF6">
    <property type="entry name" value="BETA-ALANINE-ACTIVATING ENZYME"/>
    <property type="match status" value="1"/>
</dbReference>
<feature type="domain" description="Thioester reductase (TE)" evidence="4">
    <location>
        <begin position="660"/>
        <end position="899"/>
    </location>
</feature>
<accession>A0A7C8IS75</accession>
<dbReference type="SUPFAM" id="SSF56801">
    <property type="entry name" value="Acetyl-CoA synthetase-like"/>
    <property type="match status" value="1"/>
</dbReference>
<dbReference type="InParanoid" id="A0A7C8IS75"/>
<name>A0A7C8IS75_9PEZI</name>
<dbReference type="Proteomes" id="UP000481858">
    <property type="component" value="Unassembled WGS sequence"/>
</dbReference>
<dbReference type="SUPFAM" id="SSF51735">
    <property type="entry name" value="NAD(P)-binding Rossmann-fold domains"/>
    <property type="match status" value="1"/>
</dbReference>
<evidence type="ECO:0008006" key="7">
    <source>
        <dbReference type="Google" id="ProtNLM"/>
    </source>
</evidence>
<evidence type="ECO:0000259" key="3">
    <source>
        <dbReference type="Pfam" id="PF00501"/>
    </source>
</evidence>
<dbReference type="InterPro" id="IPR045851">
    <property type="entry name" value="AMP-bd_C_sf"/>
</dbReference>
<dbReference type="InterPro" id="IPR042099">
    <property type="entry name" value="ANL_N_sf"/>
</dbReference>
<evidence type="ECO:0000256" key="2">
    <source>
        <dbReference type="ARBA" id="ARBA00022553"/>
    </source>
</evidence>
<keyword evidence="6" id="KW-1185">Reference proteome</keyword>
<dbReference type="PANTHER" id="PTHR44845">
    <property type="entry name" value="CARRIER DOMAIN-CONTAINING PROTEIN"/>
    <property type="match status" value="1"/>
</dbReference>
<gene>
    <name evidence="5" type="ORF">GQX73_g3786</name>
</gene>
<evidence type="ECO:0000256" key="1">
    <source>
        <dbReference type="ARBA" id="ARBA00022450"/>
    </source>
</evidence>
<keyword evidence="1" id="KW-0596">Phosphopantetheine</keyword>
<dbReference type="InterPro" id="IPR000873">
    <property type="entry name" value="AMP-dep_synth/lig_dom"/>
</dbReference>
<keyword evidence="2" id="KW-0597">Phosphoprotein</keyword>
<dbReference type="AlphaFoldDB" id="A0A7C8IS75"/>